<comment type="caution">
    <text evidence="1">The sequence shown here is derived from an EMBL/GenBank/DDBJ whole genome shotgun (WGS) entry which is preliminary data.</text>
</comment>
<evidence type="ECO:0000313" key="1">
    <source>
        <dbReference type="EMBL" id="KAK3682967.1"/>
    </source>
</evidence>
<evidence type="ECO:0000313" key="2">
    <source>
        <dbReference type="Proteomes" id="UP001270362"/>
    </source>
</evidence>
<accession>A0AAE1C8M2</accession>
<protein>
    <submittedName>
        <fullName evidence="1">Uncharacterized protein</fullName>
    </submittedName>
</protein>
<dbReference type="AlphaFoldDB" id="A0AAE1C8M2"/>
<sequence>MNTEHIRAVPAEQLPILSAANQRMMLEPMSCPLCAFSVDEASFGVDEHITQHLHQFAMNALPQTAQGNEESSSHNSPKSLMAYLLTVMVAAIAKPL</sequence>
<keyword evidence="2" id="KW-1185">Reference proteome</keyword>
<dbReference type="EMBL" id="JAULSO010000005">
    <property type="protein sequence ID" value="KAK3682967.1"/>
    <property type="molecule type" value="Genomic_DNA"/>
</dbReference>
<reference evidence="1" key="1">
    <citation type="journal article" date="2023" name="Mol. Phylogenet. Evol.">
        <title>Genome-scale phylogeny and comparative genomics of the fungal order Sordariales.</title>
        <authorList>
            <person name="Hensen N."/>
            <person name="Bonometti L."/>
            <person name="Westerberg I."/>
            <person name="Brannstrom I.O."/>
            <person name="Guillou S."/>
            <person name="Cros-Aarteil S."/>
            <person name="Calhoun S."/>
            <person name="Haridas S."/>
            <person name="Kuo A."/>
            <person name="Mondo S."/>
            <person name="Pangilinan J."/>
            <person name="Riley R."/>
            <person name="LaButti K."/>
            <person name="Andreopoulos B."/>
            <person name="Lipzen A."/>
            <person name="Chen C."/>
            <person name="Yan M."/>
            <person name="Daum C."/>
            <person name="Ng V."/>
            <person name="Clum A."/>
            <person name="Steindorff A."/>
            <person name="Ohm R.A."/>
            <person name="Martin F."/>
            <person name="Silar P."/>
            <person name="Natvig D.O."/>
            <person name="Lalanne C."/>
            <person name="Gautier V."/>
            <person name="Ament-Velasquez S.L."/>
            <person name="Kruys A."/>
            <person name="Hutchinson M.I."/>
            <person name="Powell A.J."/>
            <person name="Barry K."/>
            <person name="Miller A.N."/>
            <person name="Grigoriev I.V."/>
            <person name="Debuchy R."/>
            <person name="Gladieux P."/>
            <person name="Hiltunen Thoren M."/>
            <person name="Johannesson H."/>
        </authorList>
    </citation>
    <scope>NUCLEOTIDE SEQUENCE</scope>
    <source>
        <strain evidence="1">CBS 314.62</strain>
    </source>
</reference>
<organism evidence="1 2">
    <name type="scientific">Podospora appendiculata</name>
    <dbReference type="NCBI Taxonomy" id="314037"/>
    <lineage>
        <taxon>Eukaryota</taxon>
        <taxon>Fungi</taxon>
        <taxon>Dikarya</taxon>
        <taxon>Ascomycota</taxon>
        <taxon>Pezizomycotina</taxon>
        <taxon>Sordariomycetes</taxon>
        <taxon>Sordariomycetidae</taxon>
        <taxon>Sordariales</taxon>
        <taxon>Podosporaceae</taxon>
        <taxon>Podospora</taxon>
    </lineage>
</organism>
<dbReference type="Proteomes" id="UP001270362">
    <property type="component" value="Unassembled WGS sequence"/>
</dbReference>
<gene>
    <name evidence="1" type="ORF">B0T22DRAFT_472340</name>
</gene>
<reference evidence="1" key="2">
    <citation type="submission" date="2023-06" db="EMBL/GenBank/DDBJ databases">
        <authorList>
            <consortium name="Lawrence Berkeley National Laboratory"/>
            <person name="Haridas S."/>
            <person name="Hensen N."/>
            <person name="Bonometti L."/>
            <person name="Westerberg I."/>
            <person name="Brannstrom I.O."/>
            <person name="Guillou S."/>
            <person name="Cros-Aarteil S."/>
            <person name="Calhoun S."/>
            <person name="Kuo A."/>
            <person name="Mondo S."/>
            <person name="Pangilinan J."/>
            <person name="Riley R."/>
            <person name="Labutti K."/>
            <person name="Andreopoulos B."/>
            <person name="Lipzen A."/>
            <person name="Chen C."/>
            <person name="Yanf M."/>
            <person name="Daum C."/>
            <person name="Ng V."/>
            <person name="Clum A."/>
            <person name="Steindorff A."/>
            <person name="Ohm R."/>
            <person name="Martin F."/>
            <person name="Silar P."/>
            <person name="Natvig D."/>
            <person name="Lalanne C."/>
            <person name="Gautier V."/>
            <person name="Ament-Velasquez S.L."/>
            <person name="Kruys A."/>
            <person name="Hutchinson M.I."/>
            <person name="Powell A.J."/>
            <person name="Barry K."/>
            <person name="Miller A.N."/>
            <person name="Grigoriev I.V."/>
            <person name="Debuchy R."/>
            <person name="Gladieux P."/>
            <person name="Thoren M.H."/>
            <person name="Johannesson H."/>
        </authorList>
    </citation>
    <scope>NUCLEOTIDE SEQUENCE</scope>
    <source>
        <strain evidence="1">CBS 314.62</strain>
    </source>
</reference>
<proteinExistence type="predicted"/>
<name>A0AAE1C8M2_9PEZI</name>